<dbReference type="InterPro" id="IPR011042">
    <property type="entry name" value="6-blade_b-propeller_TolB-like"/>
</dbReference>
<dbReference type="InterPro" id="IPR011659">
    <property type="entry name" value="WD40"/>
</dbReference>
<keyword evidence="3 7" id="KW-0732">Signal</keyword>
<feature type="domain" description="Peptidase S9 prolyl oligopeptidase catalytic" evidence="8">
    <location>
        <begin position="489"/>
        <end position="684"/>
    </location>
</feature>
<keyword evidence="4" id="KW-0378">Hydrolase</keyword>
<dbReference type="Gene3D" id="2.120.10.30">
    <property type="entry name" value="TolB, C-terminal domain"/>
    <property type="match status" value="2"/>
</dbReference>
<dbReference type="PANTHER" id="PTHR42776:SF13">
    <property type="entry name" value="DIPEPTIDYL-PEPTIDASE 5"/>
    <property type="match status" value="1"/>
</dbReference>
<evidence type="ECO:0000256" key="7">
    <source>
        <dbReference type="SAM" id="SignalP"/>
    </source>
</evidence>
<keyword evidence="2" id="KW-0645">Protease</keyword>
<evidence type="ECO:0000256" key="4">
    <source>
        <dbReference type="ARBA" id="ARBA00022801"/>
    </source>
</evidence>
<evidence type="ECO:0000256" key="6">
    <source>
        <dbReference type="ARBA" id="ARBA00032829"/>
    </source>
</evidence>
<accession>A0A2T9YK18</accession>
<dbReference type="FunFam" id="3.40.50.1820:FF:000028">
    <property type="entry name" value="S9 family peptidase"/>
    <property type="match status" value="1"/>
</dbReference>
<evidence type="ECO:0000256" key="2">
    <source>
        <dbReference type="ARBA" id="ARBA00022670"/>
    </source>
</evidence>
<dbReference type="AlphaFoldDB" id="A0A2T9YK18"/>
<feature type="chain" id="PRO_5015763472" description="Dipeptidyl-peptidase V" evidence="7">
    <location>
        <begin position="18"/>
        <end position="796"/>
    </location>
</feature>
<dbReference type="SUPFAM" id="SSF82171">
    <property type="entry name" value="DPP6 N-terminal domain-like"/>
    <property type="match status" value="1"/>
</dbReference>
<dbReference type="Proteomes" id="UP000245383">
    <property type="component" value="Unassembled WGS sequence"/>
</dbReference>
<dbReference type="InterPro" id="IPR029058">
    <property type="entry name" value="AB_hydrolase_fold"/>
</dbReference>
<evidence type="ECO:0000313" key="9">
    <source>
        <dbReference type="EMBL" id="PVU92686.1"/>
    </source>
</evidence>
<comment type="similarity">
    <text evidence="1">Belongs to the peptidase S9C family.</text>
</comment>
<evidence type="ECO:0000256" key="3">
    <source>
        <dbReference type="ARBA" id="ARBA00022729"/>
    </source>
</evidence>
<reference evidence="9 10" key="1">
    <citation type="journal article" date="2018" name="MBio">
        <title>Comparative Genomics Reveals the Core Gene Toolbox for the Fungus-Insect Symbiosis.</title>
        <authorList>
            <person name="Wang Y."/>
            <person name="Stata M."/>
            <person name="Wang W."/>
            <person name="Stajich J.E."/>
            <person name="White M.M."/>
            <person name="Moncalvo J.M."/>
        </authorList>
    </citation>
    <scope>NUCLEOTIDE SEQUENCE [LARGE SCALE GENOMIC DNA]</scope>
    <source>
        <strain evidence="9 10">SWE-8-4</strain>
    </source>
</reference>
<feature type="non-terminal residue" evidence="9">
    <location>
        <position position="796"/>
    </location>
</feature>
<keyword evidence="10" id="KW-1185">Reference proteome</keyword>
<evidence type="ECO:0000256" key="1">
    <source>
        <dbReference type="ARBA" id="ARBA00010040"/>
    </source>
</evidence>
<evidence type="ECO:0000259" key="8">
    <source>
        <dbReference type="Pfam" id="PF00326"/>
    </source>
</evidence>
<dbReference type="Pfam" id="PF07676">
    <property type="entry name" value="PD40"/>
    <property type="match status" value="2"/>
</dbReference>
<keyword evidence="5" id="KW-0720">Serine protease</keyword>
<dbReference type="Gene3D" id="3.40.50.1820">
    <property type="entry name" value="alpha/beta hydrolase"/>
    <property type="match status" value="1"/>
</dbReference>
<protein>
    <recommendedName>
        <fullName evidence="6">Dipeptidyl-peptidase V</fullName>
    </recommendedName>
</protein>
<dbReference type="Pfam" id="PF00326">
    <property type="entry name" value="Peptidase_S9"/>
    <property type="match status" value="1"/>
</dbReference>
<evidence type="ECO:0000313" key="10">
    <source>
        <dbReference type="Proteomes" id="UP000245383"/>
    </source>
</evidence>
<sequence>MRFELLILSLLPAFSLGDIANPDPKIFPDWSKTQRFLPEHVAESNRVQAFAASPNSKHVAYVRYRYNITDNKITRNLKLIDLSSDTPKTSDLTEPNVGQRDNRPVWFNDDHILFEAIRGSPAYNLFSISTADNTISQITNYTSDISNIVYSKNAKHIAFVSSVYKDMTIDESTKETERIKGNPSSGVVYDKLFMRYLNYYMSDLKSKLFTQPIDLIDGKIVTTGKAVNVMAKYKGDYGIEPSTYSFSPDGKSIIFSAKITGVEQSWNTEVGVFTVPTDGSAEPKRINSNFKGAAASPVYSPDGKHIAWLQMATPGYESDQNKIILYEIATSKQTRLMSDNIYSPNTIKFSNDSKNLYMTLPIEIDEPIYKLEIATQKLTRITDGGVVVDYRELADDKILVQHTRAIYPPNLFSVSSNGDKKAKQLTSDNDEMLKPVWTSPVETFWFKGAFDEQVQGLVLYPYGFDPKKKYPVFFLIHGGPQASYYDQWSAGTNYNYYTNQGYIVLMINFHGSRTYGQKFTDSIQYNWGTYPYFDLMEGLDYFLKHAKYADEKNVVAMGGSYGGYMINWINGQTNRFNALVSYVGSFSTVSATYSTDEQFFRIHDLGTPWIKADREVIEKNNPERFVANWKTPTLIVHGALDYRVTLTEGISAFTALQRQGIDSKFLFYPDEGHGASRPPNVLQLQDEIFGCAAAEIPLIPTKRTRLEYSTVAKTALNPQEFTEVSIMHLLDNYIPKALKKACYGGSNTKIGCSWTQFSGNINPAIDHVALKIDDEYVSYQPGIRGRVPGILFADDA</sequence>
<dbReference type="PANTHER" id="PTHR42776">
    <property type="entry name" value="SERINE PEPTIDASE S9 FAMILY MEMBER"/>
    <property type="match status" value="1"/>
</dbReference>
<dbReference type="OrthoDB" id="416344at2759"/>
<dbReference type="GO" id="GO:0006508">
    <property type="term" value="P:proteolysis"/>
    <property type="evidence" value="ECO:0007669"/>
    <property type="project" value="UniProtKB-KW"/>
</dbReference>
<proteinExistence type="inferred from homology"/>
<gene>
    <name evidence="9" type="ORF">BB561_003680</name>
</gene>
<dbReference type="GO" id="GO:0004252">
    <property type="term" value="F:serine-type endopeptidase activity"/>
    <property type="evidence" value="ECO:0007669"/>
    <property type="project" value="TreeGrafter"/>
</dbReference>
<evidence type="ECO:0000256" key="5">
    <source>
        <dbReference type="ARBA" id="ARBA00022825"/>
    </source>
</evidence>
<dbReference type="InterPro" id="IPR001375">
    <property type="entry name" value="Peptidase_S9_cat"/>
</dbReference>
<dbReference type="SUPFAM" id="SSF53474">
    <property type="entry name" value="alpha/beta-Hydrolases"/>
    <property type="match status" value="1"/>
</dbReference>
<feature type="signal peptide" evidence="7">
    <location>
        <begin position="1"/>
        <end position="17"/>
    </location>
</feature>
<name>A0A2T9YK18_9FUNG</name>
<dbReference type="EMBL" id="MBFR01000152">
    <property type="protein sequence ID" value="PVU92686.1"/>
    <property type="molecule type" value="Genomic_DNA"/>
</dbReference>
<organism evidence="9 10">
    <name type="scientific">Smittium simulii</name>
    <dbReference type="NCBI Taxonomy" id="133385"/>
    <lineage>
        <taxon>Eukaryota</taxon>
        <taxon>Fungi</taxon>
        <taxon>Fungi incertae sedis</taxon>
        <taxon>Zoopagomycota</taxon>
        <taxon>Kickxellomycotina</taxon>
        <taxon>Harpellomycetes</taxon>
        <taxon>Harpellales</taxon>
        <taxon>Legeriomycetaceae</taxon>
        <taxon>Smittium</taxon>
    </lineage>
</organism>
<comment type="caution">
    <text evidence="9">The sequence shown here is derived from an EMBL/GenBank/DDBJ whole genome shotgun (WGS) entry which is preliminary data.</text>
</comment>
<dbReference type="STRING" id="133385.A0A2T9YK18"/>